<dbReference type="Gene3D" id="2.150.10.10">
    <property type="entry name" value="Serralysin-like metalloprotease, C-terminal"/>
    <property type="match status" value="1"/>
</dbReference>
<dbReference type="InterPro" id="IPR011049">
    <property type="entry name" value="Serralysin-like_metalloprot_C"/>
</dbReference>
<dbReference type="AlphaFoldDB" id="A0A6J4P712"/>
<sequence>MKRNAVMGVFMGALLLLLASGVALAANQIECPNRDGGRCVGTDRPDLMRGTGENDEIYGRDGGDTLKGFGKFDRLFGQDGDDTLFGGLNGNNLSGGRGDDELHGGGAYDFYLFGRSDWGQDTIIDESVPRNAVDLPTNRGFTGTITTNMNPTPGPEVSNAQSGSTVEWEGNVIVQVSGSSGDDTVTGTEDDDNITDDAGAHTDTIVGAGGDDFLAVEDGY</sequence>
<evidence type="ECO:0000256" key="1">
    <source>
        <dbReference type="SAM" id="MobiDB-lite"/>
    </source>
</evidence>
<keyword evidence="3" id="KW-0378">Hydrolase</keyword>
<dbReference type="EMBL" id="CADCUW010000187">
    <property type="protein sequence ID" value="CAA9405198.1"/>
    <property type="molecule type" value="Genomic_DNA"/>
</dbReference>
<dbReference type="PRINTS" id="PR00313">
    <property type="entry name" value="CABNDNGRPT"/>
</dbReference>
<proteinExistence type="predicted"/>
<feature type="compositionally biased region" description="Low complexity" evidence="1">
    <location>
        <begin position="177"/>
        <end position="187"/>
    </location>
</feature>
<dbReference type="EC" id="3.1.3.1" evidence="3"/>
<evidence type="ECO:0000256" key="2">
    <source>
        <dbReference type="SAM" id="SignalP"/>
    </source>
</evidence>
<dbReference type="Pfam" id="PF00353">
    <property type="entry name" value="HemolysinCabind"/>
    <property type="match status" value="3"/>
</dbReference>
<reference evidence="3" key="1">
    <citation type="submission" date="2020-02" db="EMBL/GenBank/DDBJ databases">
        <authorList>
            <person name="Meier V. D."/>
        </authorList>
    </citation>
    <scope>NUCLEOTIDE SEQUENCE</scope>
    <source>
        <strain evidence="3">AVDCRST_MAG01</strain>
    </source>
</reference>
<name>A0A6J4P712_9ACTN</name>
<dbReference type="InterPro" id="IPR001343">
    <property type="entry name" value="Hemolysn_Ca-bd"/>
</dbReference>
<feature type="region of interest" description="Disordered" evidence="1">
    <location>
        <begin position="177"/>
        <end position="198"/>
    </location>
</feature>
<organism evidence="3">
    <name type="scientific">uncultured Rubrobacteraceae bacterium</name>
    <dbReference type="NCBI Taxonomy" id="349277"/>
    <lineage>
        <taxon>Bacteria</taxon>
        <taxon>Bacillati</taxon>
        <taxon>Actinomycetota</taxon>
        <taxon>Rubrobacteria</taxon>
        <taxon>Rubrobacterales</taxon>
        <taxon>Rubrobacteraceae</taxon>
        <taxon>environmental samples</taxon>
    </lineage>
</organism>
<dbReference type="SUPFAM" id="SSF51120">
    <property type="entry name" value="beta-Roll"/>
    <property type="match status" value="1"/>
</dbReference>
<feature type="non-terminal residue" evidence="3">
    <location>
        <position position="220"/>
    </location>
</feature>
<protein>
    <submittedName>
        <fullName evidence="3">Alkaline phosphatase</fullName>
        <ecNumber evidence="3">3.1.3.1</ecNumber>
    </submittedName>
</protein>
<accession>A0A6J4P712</accession>
<feature type="chain" id="PRO_5026906370" evidence="2">
    <location>
        <begin position="26"/>
        <end position="220"/>
    </location>
</feature>
<keyword evidence="2" id="KW-0732">Signal</keyword>
<dbReference type="GO" id="GO:0005509">
    <property type="term" value="F:calcium ion binding"/>
    <property type="evidence" value="ECO:0007669"/>
    <property type="project" value="InterPro"/>
</dbReference>
<dbReference type="GO" id="GO:0004035">
    <property type="term" value="F:alkaline phosphatase activity"/>
    <property type="evidence" value="ECO:0007669"/>
    <property type="project" value="UniProtKB-EC"/>
</dbReference>
<evidence type="ECO:0000313" key="3">
    <source>
        <dbReference type="EMBL" id="CAA9405198.1"/>
    </source>
</evidence>
<feature type="signal peptide" evidence="2">
    <location>
        <begin position="1"/>
        <end position="25"/>
    </location>
</feature>
<gene>
    <name evidence="3" type="ORF">AVDCRST_MAG01-01-1275</name>
</gene>